<dbReference type="Gene3D" id="1.10.10.10">
    <property type="entry name" value="Winged helix-like DNA-binding domain superfamily/Winged helix DNA-binding domain"/>
    <property type="match status" value="1"/>
</dbReference>
<protein>
    <submittedName>
        <fullName evidence="5">DeoR/GlpR transcriptional regulator</fullName>
    </submittedName>
</protein>
<dbReference type="PROSITE" id="PS00894">
    <property type="entry name" value="HTH_DEOR_1"/>
    <property type="match status" value="1"/>
</dbReference>
<dbReference type="InterPro" id="IPR050313">
    <property type="entry name" value="Carb_Metab_HTH_regulators"/>
</dbReference>
<evidence type="ECO:0000256" key="1">
    <source>
        <dbReference type="ARBA" id="ARBA00023015"/>
    </source>
</evidence>
<dbReference type="Gene3D" id="3.40.50.1360">
    <property type="match status" value="1"/>
</dbReference>
<reference evidence="5 6" key="1">
    <citation type="journal article" date="2021" name="Sci. Rep.">
        <title>The distribution of antibiotic resistance genes in chicken gut microbiota commensals.</title>
        <authorList>
            <person name="Juricova H."/>
            <person name="Matiasovicova J."/>
            <person name="Kubasova T."/>
            <person name="Cejkova D."/>
            <person name="Rychlik I."/>
        </authorList>
    </citation>
    <scope>NUCLEOTIDE SEQUENCE [LARGE SCALE GENOMIC DNA]</scope>
    <source>
        <strain evidence="5 6">An423</strain>
    </source>
</reference>
<dbReference type="InterPro" id="IPR036388">
    <property type="entry name" value="WH-like_DNA-bd_sf"/>
</dbReference>
<dbReference type="SMART" id="SM01134">
    <property type="entry name" value="DeoRC"/>
    <property type="match status" value="1"/>
</dbReference>
<dbReference type="SUPFAM" id="SSF100950">
    <property type="entry name" value="NagB/RpiA/CoA transferase-like"/>
    <property type="match status" value="1"/>
</dbReference>
<evidence type="ECO:0000256" key="3">
    <source>
        <dbReference type="ARBA" id="ARBA00023163"/>
    </source>
</evidence>
<dbReference type="InterPro" id="IPR037171">
    <property type="entry name" value="NagB/RpiA_transferase-like"/>
</dbReference>
<dbReference type="PANTHER" id="PTHR30363">
    <property type="entry name" value="HTH-TYPE TRANSCRIPTIONAL REGULATOR SRLR-RELATED"/>
    <property type="match status" value="1"/>
</dbReference>
<dbReference type="Pfam" id="PF00455">
    <property type="entry name" value="DeoRC"/>
    <property type="match status" value="1"/>
</dbReference>
<dbReference type="Proteomes" id="UP000775500">
    <property type="component" value="Unassembled WGS sequence"/>
</dbReference>
<comment type="caution">
    <text evidence="5">The sequence shown here is derived from an EMBL/GenBank/DDBJ whole genome shotgun (WGS) entry which is preliminary data.</text>
</comment>
<accession>A0ABS2FMG0</accession>
<dbReference type="InterPro" id="IPR036390">
    <property type="entry name" value="WH_DNA-bd_sf"/>
</dbReference>
<dbReference type="SMART" id="SM00420">
    <property type="entry name" value="HTH_DEOR"/>
    <property type="match status" value="1"/>
</dbReference>
<dbReference type="PRINTS" id="PR00037">
    <property type="entry name" value="HTHLACR"/>
</dbReference>
<gene>
    <name evidence="5" type="ORF">H5982_01540</name>
</gene>
<organism evidence="5 6">
    <name type="scientific">Faecalicoccus acidiformans</name>
    <dbReference type="NCBI Taxonomy" id="915173"/>
    <lineage>
        <taxon>Bacteria</taxon>
        <taxon>Bacillati</taxon>
        <taxon>Bacillota</taxon>
        <taxon>Erysipelotrichia</taxon>
        <taxon>Erysipelotrichales</taxon>
        <taxon>Erysipelotrichaceae</taxon>
        <taxon>Faecalicoccus</taxon>
    </lineage>
</organism>
<dbReference type="PROSITE" id="PS51000">
    <property type="entry name" value="HTH_DEOR_2"/>
    <property type="match status" value="1"/>
</dbReference>
<dbReference type="InterPro" id="IPR001034">
    <property type="entry name" value="DeoR_HTH"/>
</dbReference>
<dbReference type="EMBL" id="JACJLU010000001">
    <property type="protein sequence ID" value="MBM6830790.1"/>
    <property type="molecule type" value="Genomic_DNA"/>
</dbReference>
<evidence type="ECO:0000259" key="4">
    <source>
        <dbReference type="PROSITE" id="PS51000"/>
    </source>
</evidence>
<name>A0ABS2FMG0_9FIRM</name>
<evidence type="ECO:0000256" key="2">
    <source>
        <dbReference type="ARBA" id="ARBA00023125"/>
    </source>
</evidence>
<proteinExistence type="predicted"/>
<dbReference type="Pfam" id="PF08220">
    <property type="entry name" value="HTH_DeoR"/>
    <property type="match status" value="1"/>
</dbReference>
<dbReference type="InterPro" id="IPR018356">
    <property type="entry name" value="Tscrpt_reg_HTH_DeoR_CS"/>
</dbReference>
<evidence type="ECO:0000313" key="5">
    <source>
        <dbReference type="EMBL" id="MBM6830790.1"/>
    </source>
</evidence>
<dbReference type="InterPro" id="IPR014036">
    <property type="entry name" value="DeoR-like_C"/>
</dbReference>
<dbReference type="SUPFAM" id="SSF46785">
    <property type="entry name" value="Winged helix' DNA-binding domain"/>
    <property type="match status" value="1"/>
</dbReference>
<keyword evidence="3" id="KW-0804">Transcription</keyword>
<keyword evidence="1" id="KW-0805">Transcription regulation</keyword>
<evidence type="ECO:0000313" key="6">
    <source>
        <dbReference type="Proteomes" id="UP000775500"/>
    </source>
</evidence>
<keyword evidence="2" id="KW-0238">DNA-binding</keyword>
<dbReference type="PANTHER" id="PTHR30363:SF46">
    <property type="entry name" value="LYSR FAMILY TRANSCRIPTIONAL REGULATOR"/>
    <property type="match status" value="1"/>
</dbReference>
<feature type="domain" description="HTH deoR-type" evidence="4">
    <location>
        <begin position="1"/>
        <end position="56"/>
    </location>
</feature>
<keyword evidence="6" id="KW-1185">Reference proteome</keyword>
<sequence length="249" mass="28369">MHKRLSEIVERLEKDGYVNAKELAQCYQVSMETIRKDLHILEQMGIAQKEYGGASLSILSLEKRYDFRKQNIEKKTEIAKRAVEECRQVNTIFLDAGSTCLQCVDYLNRLEDKNIITNSLFAFESLKETNNVFLTGGKKRDKNQALVGNWAEKFIQSVHAEICLLGSAGIMDSTGPTTHSYQELSLKQIMILQSDIVYALVDSSKFAQNGLHTITDWECIDGIITDHLLSRQRYDALKDRVNIIISKED</sequence>